<dbReference type="RefSeq" id="WP_282218364.1">
    <property type="nucleotide sequence ID" value="NZ_CP118246.1"/>
</dbReference>
<dbReference type="InterPro" id="IPR050490">
    <property type="entry name" value="Bact_solute-bd_prot1"/>
</dbReference>
<organism evidence="4 5">
    <name type="scientific">Devosia algicola</name>
    <dbReference type="NCBI Taxonomy" id="3026418"/>
    <lineage>
        <taxon>Bacteria</taxon>
        <taxon>Pseudomonadati</taxon>
        <taxon>Pseudomonadota</taxon>
        <taxon>Alphaproteobacteria</taxon>
        <taxon>Hyphomicrobiales</taxon>
        <taxon>Devosiaceae</taxon>
        <taxon>Devosia</taxon>
    </lineage>
</organism>
<keyword evidence="5" id="KW-1185">Reference proteome</keyword>
<comment type="similarity">
    <text evidence="2">Belongs to the bacterial solute-binding protein 1 family.</text>
</comment>
<evidence type="ECO:0000256" key="2">
    <source>
        <dbReference type="ARBA" id="ARBA00008520"/>
    </source>
</evidence>
<dbReference type="Gene3D" id="3.40.190.10">
    <property type="entry name" value="Periplasmic binding protein-like II"/>
    <property type="match status" value="1"/>
</dbReference>
<protein>
    <submittedName>
        <fullName evidence="4">Extracellular solute-binding protein</fullName>
    </submittedName>
</protein>
<evidence type="ECO:0000313" key="5">
    <source>
        <dbReference type="Proteomes" id="UP001220530"/>
    </source>
</evidence>
<dbReference type="EMBL" id="CP118246">
    <property type="protein sequence ID" value="WDR01955.1"/>
    <property type="molecule type" value="Genomic_DNA"/>
</dbReference>
<dbReference type="PANTHER" id="PTHR43649:SF12">
    <property type="entry name" value="DIACETYLCHITOBIOSE BINDING PROTEIN DASA"/>
    <property type="match status" value="1"/>
</dbReference>
<name>A0ABY7YKX1_9HYPH</name>
<evidence type="ECO:0000313" key="4">
    <source>
        <dbReference type="EMBL" id="WDR01955.1"/>
    </source>
</evidence>
<dbReference type="InterPro" id="IPR006059">
    <property type="entry name" value="SBP"/>
</dbReference>
<evidence type="ECO:0000256" key="1">
    <source>
        <dbReference type="ARBA" id="ARBA00004418"/>
    </source>
</evidence>
<dbReference type="Proteomes" id="UP001220530">
    <property type="component" value="Chromosome"/>
</dbReference>
<dbReference type="PANTHER" id="PTHR43649">
    <property type="entry name" value="ARABINOSE-BINDING PROTEIN-RELATED"/>
    <property type="match status" value="1"/>
</dbReference>
<sequence length="190" mass="21115">MSMELGRSAVSFIAVAAMMGGGFSPALSQDVVNLRLTTLAGGSADGTNAVIDAWNAANPGIQVTVEAQTDELNWQATAPSTMFASDDGPDMSWWWCSSAFQYKNMIEAGMLAPLDELWDENYPEGTARYYTENDGHKYAIHVTRVWTPYVFYNKDMFAKLGLSEPKTWDEPIRYRRCGARRRCSAHGHVI</sequence>
<accession>A0ABY7YKX1</accession>
<dbReference type="SUPFAM" id="SSF53850">
    <property type="entry name" value="Periplasmic binding protein-like II"/>
    <property type="match status" value="1"/>
</dbReference>
<comment type="subcellular location">
    <subcellularLocation>
        <location evidence="1">Periplasm</location>
    </subcellularLocation>
</comment>
<gene>
    <name evidence="4" type="ORF">PSQ19_14835</name>
</gene>
<proteinExistence type="inferred from homology"/>
<keyword evidence="3" id="KW-0574">Periplasm</keyword>
<dbReference type="Pfam" id="PF01547">
    <property type="entry name" value="SBP_bac_1"/>
    <property type="match status" value="1"/>
</dbReference>
<reference evidence="4 5" key="1">
    <citation type="submission" date="2023-02" db="EMBL/GenBank/DDBJ databases">
        <title>Devosia algicola sp. nov., isolated from the phycosphere of marine algae.</title>
        <authorList>
            <person name="Kim J.M."/>
            <person name="Lee J.K."/>
            <person name="Choi B.J."/>
            <person name="Bayburt H."/>
            <person name="Jeon C.O."/>
        </authorList>
    </citation>
    <scope>NUCLEOTIDE SEQUENCE [LARGE SCALE GENOMIC DNA]</scope>
    <source>
        <strain evidence="4 5">G20-9</strain>
    </source>
</reference>
<evidence type="ECO:0000256" key="3">
    <source>
        <dbReference type="ARBA" id="ARBA00022764"/>
    </source>
</evidence>